<reference evidence="2 3" key="2">
    <citation type="journal article" date="2012" name="J. Bacteriol.">
        <title>Genome Sequence of Edwardsiella ictaluri 93-146, a Strain Associated with a Natural Channel Catfish Outbreak of Enteric Septicemia of Catfish.</title>
        <authorList>
            <person name="Williams M.L."/>
            <person name="Gillaspy A.F."/>
            <person name="Dyer D.W."/>
            <person name="Thune R.L."/>
            <person name="Waldbieser G.C."/>
            <person name="Schuster S.C."/>
            <person name="Gipson J."/>
            <person name="Zaitshik J."/>
            <person name="Landry C."/>
            <person name="Banes M.M."/>
            <person name="Lawrence M.L."/>
        </authorList>
    </citation>
    <scope>NUCLEOTIDE SEQUENCE [LARGE SCALE GENOMIC DNA]</scope>
    <source>
        <strain evidence="2 3">93-146</strain>
    </source>
</reference>
<keyword evidence="1" id="KW-1133">Transmembrane helix</keyword>
<dbReference type="AlphaFoldDB" id="C5BH52"/>
<dbReference type="KEGG" id="eic:NT01EI_0500"/>
<proteinExistence type="predicted"/>
<evidence type="ECO:0000313" key="2">
    <source>
        <dbReference type="EMBL" id="ACR67735.1"/>
    </source>
</evidence>
<organism evidence="2 3">
    <name type="scientific">Edwardsiella ictaluri (strain 93-146)</name>
    <dbReference type="NCBI Taxonomy" id="634503"/>
    <lineage>
        <taxon>Bacteria</taxon>
        <taxon>Pseudomonadati</taxon>
        <taxon>Pseudomonadota</taxon>
        <taxon>Gammaproteobacteria</taxon>
        <taxon>Enterobacterales</taxon>
        <taxon>Hafniaceae</taxon>
        <taxon>Edwardsiella</taxon>
    </lineage>
</organism>
<evidence type="ECO:0000256" key="1">
    <source>
        <dbReference type="SAM" id="Phobius"/>
    </source>
</evidence>
<keyword evidence="1" id="KW-0472">Membrane</keyword>
<dbReference type="HOGENOM" id="CLU_3232846_0_0_6"/>
<gene>
    <name evidence="2" type="ordered locus">NT01EI_0500</name>
</gene>
<sequence>MQNLPGRYVGRVIAIILSCLVAQNVLTFFVAPAILTLGLFVEE</sequence>
<accession>C5BH52</accession>
<dbReference type="Proteomes" id="UP000001485">
    <property type="component" value="Chromosome"/>
</dbReference>
<evidence type="ECO:0000313" key="3">
    <source>
        <dbReference type="Proteomes" id="UP000001485"/>
    </source>
</evidence>
<feature type="transmembrane region" description="Helical" evidence="1">
    <location>
        <begin position="12"/>
        <end position="41"/>
    </location>
</feature>
<name>C5BH52_EDWI9</name>
<reference evidence="3" key="1">
    <citation type="submission" date="2009-03" db="EMBL/GenBank/DDBJ databases">
        <title>Complete genome sequence of Edwardsiella ictaluri 93-146.</title>
        <authorList>
            <person name="Williams M.L."/>
            <person name="Gillaspy A.F."/>
            <person name="Dyer D.W."/>
            <person name="Thune R.L."/>
            <person name="Waldbieser G.C."/>
            <person name="Schuster S.C."/>
            <person name="Gipson J."/>
            <person name="Zaitshik J."/>
            <person name="Landry C."/>
            <person name="Lawrence M.L."/>
        </authorList>
    </citation>
    <scope>NUCLEOTIDE SEQUENCE [LARGE SCALE GENOMIC DNA]</scope>
    <source>
        <strain evidence="3">93-146</strain>
    </source>
</reference>
<protein>
    <submittedName>
        <fullName evidence="2">Uncharacterized protein</fullName>
    </submittedName>
</protein>
<keyword evidence="1" id="KW-0812">Transmembrane</keyword>
<dbReference type="EMBL" id="CP001600">
    <property type="protein sequence ID" value="ACR67735.1"/>
    <property type="molecule type" value="Genomic_DNA"/>
</dbReference>